<accession>A0ABU1G1F1</accession>
<keyword evidence="3" id="KW-1185">Reference proteome</keyword>
<organism evidence="2 3">
    <name type="scientific">Halomonas koreensis</name>
    <dbReference type="NCBI Taxonomy" id="245385"/>
    <lineage>
        <taxon>Bacteria</taxon>
        <taxon>Pseudomonadati</taxon>
        <taxon>Pseudomonadota</taxon>
        <taxon>Gammaproteobacteria</taxon>
        <taxon>Oceanospirillales</taxon>
        <taxon>Halomonadaceae</taxon>
        <taxon>Halomonas</taxon>
    </lineage>
</organism>
<evidence type="ECO:0000313" key="2">
    <source>
        <dbReference type="EMBL" id="MDR5866773.1"/>
    </source>
</evidence>
<sequence length="122" mass="13463">MMRHLLPLLLAGLMAAPALADEERAEHFSGKPADTLAEAVTNADEANRELASLLDGELSDADLAKVHQLSYTMENALARIHEEVYQLEGTLEEVHLGSEAFDRERVRTNGETYLNAMDTLLD</sequence>
<dbReference type="EMBL" id="JARWAK010000006">
    <property type="protein sequence ID" value="MDR5866773.1"/>
    <property type="molecule type" value="Genomic_DNA"/>
</dbReference>
<protein>
    <recommendedName>
        <fullName evidence="4">Cytochrome b562</fullName>
    </recommendedName>
</protein>
<gene>
    <name evidence="2" type="ORF">QC818_08260</name>
</gene>
<evidence type="ECO:0008006" key="4">
    <source>
        <dbReference type="Google" id="ProtNLM"/>
    </source>
</evidence>
<dbReference type="RefSeq" id="WP_309652372.1">
    <property type="nucleotide sequence ID" value="NZ_JARWAK010000006.1"/>
</dbReference>
<proteinExistence type="predicted"/>
<dbReference type="Proteomes" id="UP001264519">
    <property type="component" value="Unassembled WGS sequence"/>
</dbReference>
<evidence type="ECO:0000256" key="1">
    <source>
        <dbReference type="SAM" id="SignalP"/>
    </source>
</evidence>
<evidence type="ECO:0000313" key="3">
    <source>
        <dbReference type="Proteomes" id="UP001264519"/>
    </source>
</evidence>
<reference evidence="2 3" key="1">
    <citation type="submission" date="2023-04" db="EMBL/GenBank/DDBJ databases">
        <title>A long-awaited taxogenomic arrangement of the family Halomonadaceae.</title>
        <authorList>
            <person name="De La Haba R."/>
            <person name="Chuvochina M."/>
            <person name="Wittouck S."/>
            <person name="Arahal D.R."/>
            <person name="Sanchez-Porro C."/>
            <person name="Hugenholtz P."/>
            <person name="Ventosa A."/>
        </authorList>
    </citation>
    <scope>NUCLEOTIDE SEQUENCE [LARGE SCALE GENOMIC DNA]</scope>
    <source>
        <strain evidence="2 3">DSM 23530</strain>
    </source>
</reference>
<keyword evidence="1" id="KW-0732">Signal</keyword>
<feature type="chain" id="PRO_5046549954" description="Cytochrome b562" evidence="1">
    <location>
        <begin position="21"/>
        <end position="122"/>
    </location>
</feature>
<comment type="caution">
    <text evidence="2">The sequence shown here is derived from an EMBL/GenBank/DDBJ whole genome shotgun (WGS) entry which is preliminary data.</text>
</comment>
<dbReference type="InterPro" id="IPR046634">
    <property type="entry name" value="DUF6746"/>
</dbReference>
<name>A0ABU1G1F1_9GAMM</name>
<dbReference type="Pfam" id="PF20531">
    <property type="entry name" value="DUF6746"/>
    <property type="match status" value="1"/>
</dbReference>
<feature type="signal peptide" evidence="1">
    <location>
        <begin position="1"/>
        <end position="20"/>
    </location>
</feature>